<keyword evidence="1" id="KW-0732">Signal</keyword>
<protein>
    <recommendedName>
        <fullName evidence="4">Lipoprotein</fullName>
    </recommendedName>
</protein>
<comment type="caution">
    <text evidence="2">The sequence shown here is derived from an EMBL/GenBank/DDBJ whole genome shotgun (WGS) entry which is preliminary data.</text>
</comment>
<organism evidence="2 3">
    <name type="scientific">Acidovorax facilis</name>
    <dbReference type="NCBI Taxonomy" id="12917"/>
    <lineage>
        <taxon>Bacteria</taxon>
        <taxon>Pseudomonadati</taxon>
        <taxon>Pseudomonadota</taxon>
        <taxon>Betaproteobacteria</taxon>
        <taxon>Burkholderiales</taxon>
        <taxon>Comamonadaceae</taxon>
        <taxon>Acidovorax</taxon>
    </lineage>
</organism>
<evidence type="ECO:0000256" key="1">
    <source>
        <dbReference type="SAM" id="SignalP"/>
    </source>
</evidence>
<reference evidence="3" key="1">
    <citation type="journal article" date="2019" name="Int. J. Syst. Evol. Microbiol.">
        <title>The Global Catalogue of Microorganisms (GCM) 10K type strain sequencing project: providing services to taxonomists for standard genome sequencing and annotation.</title>
        <authorList>
            <consortium name="The Broad Institute Genomics Platform"/>
            <consortium name="The Broad Institute Genome Sequencing Center for Infectious Disease"/>
            <person name="Wu L."/>
            <person name="Ma J."/>
        </authorList>
    </citation>
    <scope>NUCLEOTIDE SEQUENCE [LARGE SCALE GENOMIC DNA]</scope>
    <source>
        <strain evidence="3">CCUG 2113</strain>
    </source>
</reference>
<dbReference type="PROSITE" id="PS51257">
    <property type="entry name" value="PROKAR_LIPOPROTEIN"/>
    <property type="match status" value="1"/>
</dbReference>
<proteinExistence type="predicted"/>
<evidence type="ECO:0008006" key="4">
    <source>
        <dbReference type="Google" id="ProtNLM"/>
    </source>
</evidence>
<name>A0ABV8D8H0_9BURK</name>
<dbReference type="EMBL" id="JBHSAJ010000020">
    <property type="protein sequence ID" value="MFC3934538.1"/>
    <property type="molecule type" value="Genomic_DNA"/>
</dbReference>
<gene>
    <name evidence="2" type="ORF">ACFOW3_07860</name>
</gene>
<keyword evidence="3" id="KW-1185">Reference proteome</keyword>
<dbReference type="RefSeq" id="WP_082437553.1">
    <property type="nucleotide sequence ID" value="NZ_JAMXAX010000196.1"/>
</dbReference>
<accession>A0ABV8D8H0</accession>
<feature type="chain" id="PRO_5047460313" description="Lipoprotein" evidence="1">
    <location>
        <begin position="25"/>
        <end position="245"/>
    </location>
</feature>
<feature type="signal peptide" evidence="1">
    <location>
        <begin position="1"/>
        <end position="24"/>
    </location>
</feature>
<dbReference type="Proteomes" id="UP001595693">
    <property type="component" value="Unassembled WGS sequence"/>
</dbReference>
<sequence>MPSFLHRITAAAAALLCAALLVGCGTLDVPRADNYPATGQKKARAVHHWDVLAGDVAGRVAEKIASWPEGEYPLYVTVADNSSFNQSFLKLLKVHLLNRGVAVSTVPTAVELEVQTQLVQHGSGSPRGLPVPMAGTIIGTGVGVWRDWAVHYSDRTLLPGVATALGVGAGVALDMAQLYTQGAAAGGPTRTEVLITSTLKSRDRYLAGTADLYYIEGADAVLYQPERPPAPAPMTPVKTWRVVAP</sequence>
<evidence type="ECO:0000313" key="2">
    <source>
        <dbReference type="EMBL" id="MFC3934538.1"/>
    </source>
</evidence>
<evidence type="ECO:0000313" key="3">
    <source>
        <dbReference type="Proteomes" id="UP001595693"/>
    </source>
</evidence>